<dbReference type="PaxDb" id="2903-EOD07449"/>
<dbReference type="STRING" id="2903.R1DFC4"/>
<evidence type="ECO:0000256" key="7">
    <source>
        <dbReference type="ARBA" id="ARBA00047899"/>
    </source>
</evidence>
<feature type="region of interest" description="Disordered" evidence="10">
    <location>
        <begin position="769"/>
        <end position="808"/>
    </location>
</feature>
<dbReference type="InterPro" id="IPR050236">
    <property type="entry name" value="Ser_Thr_kinase_AGC"/>
</dbReference>
<evidence type="ECO:0000256" key="4">
    <source>
        <dbReference type="ARBA" id="ARBA00022741"/>
    </source>
</evidence>
<feature type="region of interest" description="Disordered" evidence="10">
    <location>
        <begin position="1"/>
        <end position="61"/>
    </location>
</feature>
<dbReference type="Proteomes" id="UP000013827">
    <property type="component" value="Unassembled WGS sequence"/>
</dbReference>
<keyword evidence="4 9" id="KW-0547">Nucleotide-binding</keyword>
<dbReference type="InterPro" id="IPR011009">
    <property type="entry name" value="Kinase-like_dom_sf"/>
</dbReference>
<feature type="domain" description="Protein kinase" evidence="11">
    <location>
        <begin position="76"/>
        <end position="338"/>
    </location>
</feature>
<dbReference type="HOGENOM" id="CLU_334768_0_0_1"/>
<dbReference type="InterPro" id="IPR000719">
    <property type="entry name" value="Prot_kinase_dom"/>
</dbReference>
<dbReference type="AlphaFoldDB" id="A0A0D3I864"/>
<keyword evidence="2" id="KW-0723">Serine/threonine-protein kinase</keyword>
<dbReference type="GO" id="GO:0005524">
    <property type="term" value="F:ATP binding"/>
    <property type="evidence" value="ECO:0007669"/>
    <property type="project" value="UniProtKB-UniRule"/>
</dbReference>
<dbReference type="PROSITE" id="PS00108">
    <property type="entry name" value="PROTEIN_KINASE_ST"/>
    <property type="match status" value="1"/>
</dbReference>
<dbReference type="SUPFAM" id="SSF48403">
    <property type="entry name" value="Ankyrin repeat"/>
    <property type="match status" value="1"/>
</dbReference>
<dbReference type="InterPro" id="IPR036770">
    <property type="entry name" value="Ankyrin_rpt-contain_sf"/>
</dbReference>
<feature type="region of interest" description="Disordered" evidence="10">
    <location>
        <begin position="827"/>
        <end position="853"/>
    </location>
</feature>
<evidence type="ECO:0000256" key="3">
    <source>
        <dbReference type="ARBA" id="ARBA00022679"/>
    </source>
</evidence>
<evidence type="ECO:0000313" key="13">
    <source>
        <dbReference type="Proteomes" id="UP000013827"/>
    </source>
</evidence>
<dbReference type="InterPro" id="IPR002110">
    <property type="entry name" value="Ankyrin_rpt"/>
</dbReference>
<dbReference type="InterPro" id="IPR045270">
    <property type="entry name" value="STKc_AGC"/>
</dbReference>
<dbReference type="eggNOG" id="KOG0616">
    <property type="taxonomic scope" value="Eukaryota"/>
</dbReference>
<dbReference type="EnsemblProtists" id="EOD07449">
    <property type="protein sequence ID" value="EOD07449"/>
    <property type="gene ID" value="EMIHUDRAFT_453310"/>
</dbReference>
<feature type="compositionally biased region" description="Basic and acidic residues" evidence="10">
    <location>
        <begin position="773"/>
        <end position="792"/>
    </location>
</feature>
<proteinExistence type="predicted"/>
<evidence type="ECO:0000256" key="10">
    <source>
        <dbReference type="SAM" id="MobiDB-lite"/>
    </source>
</evidence>
<keyword evidence="13" id="KW-1185">Reference proteome</keyword>
<dbReference type="Pfam" id="PF13637">
    <property type="entry name" value="Ank_4"/>
    <property type="match status" value="1"/>
</dbReference>
<evidence type="ECO:0000256" key="5">
    <source>
        <dbReference type="ARBA" id="ARBA00022777"/>
    </source>
</evidence>
<dbReference type="FunFam" id="3.30.200.20:FF:000042">
    <property type="entry name" value="Aurora kinase A"/>
    <property type="match status" value="1"/>
</dbReference>
<reference evidence="12" key="2">
    <citation type="submission" date="2024-10" db="UniProtKB">
        <authorList>
            <consortium name="EnsemblProtists"/>
        </authorList>
    </citation>
    <scope>IDENTIFICATION</scope>
</reference>
<dbReference type="SMART" id="SM00220">
    <property type="entry name" value="S_TKc"/>
    <property type="match status" value="1"/>
</dbReference>
<dbReference type="InterPro" id="IPR017441">
    <property type="entry name" value="Protein_kinase_ATP_BS"/>
</dbReference>
<sequence>MRTSLRKSSKQLAGDISGAVKKRSSTSGDGGSQAREPPQSPRPRSPRPRSPRPSLQQDHAPLVEVKTQKPTSIEDFTVHGTLGQGGFGTVLLVEETATGEMRALKEISKRNMNSKEHWECVIAESEALQKLRHPLIIKFYDAFQDAAHIYFLLELADGGTLLQQLEKRGGRFSEEWSRFYCAEIALAISYVHSQNIVYRDMKLENLLVSNSGHVKLADFGLATQRTNRRQALCGTPHMLAPEVLLKRVVYGPSTDWWGVGMVLCEMLLGKSPLAWVKGPEDISSLPNTFKKKLHLPQWGTVQVSDDCRQCVEQFLAINPTQRLNCTSGIEEMQRHSFFASVDWSAMDRAECDAPLGSSSSEAPRAKLMRSRSNPDVEGEGGAGGEGGVRGSFNEGSGSFIANEAGWLKVTDAAVKGDIKELRRLFKSGVPVDATDYDERTALHAVCSSVEDGDLALRVARFLIEECGASVNALDRWGFTCLQDAARSGRVASIGLRRRALFGGKEAVVEFLQSRGAAGAVKANVQRANNAFNFNEAAANGDLAELRRFVAAGAKVNEGDYDSRRAIHIAASEGKLEVVRFLVDEAGADHSVADRWGYTPLADANRAQQHAVADFLRMRGAEDREEEERPVVRSRGGAGLNSGMFKGLCRLNALSDHCSLGPHSSLLLGRRLFPRREERRRAKEKDARPARVCFPSRGARCDSPGRVTGARFLTGVPSERRAFQRSDGGGRRLHLRPVRHRGYVNSIAVNSIAVNRLHLRPRRYRGVARQARARLADDRRGDGELRPHPEPRRRCPHQPARGAHPKESDQAHALAGVLGQLALFPGGAGGARSGRRAHREDHARRGALCKQFVA</sequence>
<evidence type="ECO:0000313" key="12">
    <source>
        <dbReference type="EnsemblProtists" id="EOD07449"/>
    </source>
</evidence>
<dbReference type="Pfam" id="PF00069">
    <property type="entry name" value="Pkinase"/>
    <property type="match status" value="1"/>
</dbReference>
<dbReference type="Gene3D" id="3.30.200.20">
    <property type="entry name" value="Phosphorylase Kinase, domain 1"/>
    <property type="match status" value="1"/>
</dbReference>
<dbReference type="KEGG" id="ehx:EMIHUDRAFT_453310"/>
<dbReference type="Pfam" id="PF12796">
    <property type="entry name" value="Ank_2"/>
    <property type="match status" value="1"/>
</dbReference>
<evidence type="ECO:0000256" key="2">
    <source>
        <dbReference type="ARBA" id="ARBA00022527"/>
    </source>
</evidence>
<dbReference type="InterPro" id="IPR008271">
    <property type="entry name" value="Ser/Thr_kinase_AS"/>
</dbReference>
<dbReference type="PROSITE" id="PS00107">
    <property type="entry name" value="PROTEIN_KINASE_ATP"/>
    <property type="match status" value="1"/>
</dbReference>
<evidence type="ECO:0000256" key="9">
    <source>
        <dbReference type="PROSITE-ProRule" id="PRU10141"/>
    </source>
</evidence>
<evidence type="ECO:0000256" key="6">
    <source>
        <dbReference type="ARBA" id="ARBA00022840"/>
    </source>
</evidence>
<dbReference type="OMA" id="RANNAFN"/>
<reference evidence="13" key="1">
    <citation type="journal article" date="2013" name="Nature">
        <title>Pan genome of the phytoplankton Emiliania underpins its global distribution.</title>
        <authorList>
            <person name="Read B.A."/>
            <person name="Kegel J."/>
            <person name="Klute M.J."/>
            <person name="Kuo A."/>
            <person name="Lefebvre S.C."/>
            <person name="Maumus F."/>
            <person name="Mayer C."/>
            <person name="Miller J."/>
            <person name="Monier A."/>
            <person name="Salamov A."/>
            <person name="Young J."/>
            <person name="Aguilar M."/>
            <person name="Claverie J.M."/>
            <person name="Frickenhaus S."/>
            <person name="Gonzalez K."/>
            <person name="Herman E.K."/>
            <person name="Lin Y.C."/>
            <person name="Napier J."/>
            <person name="Ogata H."/>
            <person name="Sarno A.F."/>
            <person name="Shmutz J."/>
            <person name="Schroeder D."/>
            <person name="de Vargas C."/>
            <person name="Verret F."/>
            <person name="von Dassow P."/>
            <person name="Valentin K."/>
            <person name="Van de Peer Y."/>
            <person name="Wheeler G."/>
            <person name="Dacks J.B."/>
            <person name="Delwiche C.F."/>
            <person name="Dyhrman S.T."/>
            <person name="Glockner G."/>
            <person name="John U."/>
            <person name="Richards T."/>
            <person name="Worden A.Z."/>
            <person name="Zhang X."/>
            <person name="Grigoriev I.V."/>
            <person name="Allen A.E."/>
            <person name="Bidle K."/>
            <person name="Borodovsky M."/>
            <person name="Bowler C."/>
            <person name="Brownlee C."/>
            <person name="Cock J.M."/>
            <person name="Elias M."/>
            <person name="Gladyshev V.N."/>
            <person name="Groth M."/>
            <person name="Guda C."/>
            <person name="Hadaegh A."/>
            <person name="Iglesias-Rodriguez M.D."/>
            <person name="Jenkins J."/>
            <person name="Jones B.M."/>
            <person name="Lawson T."/>
            <person name="Leese F."/>
            <person name="Lindquist E."/>
            <person name="Lobanov A."/>
            <person name="Lomsadze A."/>
            <person name="Malik S.B."/>
            <person name="Marsh M.E."/>
            <person name="Mackinder L."/>
            <person name="Mock T."/>
            <person name="Mueller-Roeber B."/>
            <person name="Pagarete A."/>
            <person name="Parker M."/>
            <person name="Probert I."/>
            <person name="Quesneville H."/>
            <person name="Raines C."/>
            <person name="Rensing S.A."/>
            <person name="Riano-Pachon D.M."/>
            <person name="Richier S."/>
            <person name="Rokitta S."/>
            <person name="Shiraiwa Y."/>
            <person name="Soanes D.M."/>
            <person name="van der Giezen M."/>
            <person name="Wahlund T.M."/>
            <person name="Williams B."/>
            <person name="Wilson W."/>
            <person name="Wolfe G."/>
            <person name="Wurch L.L."/>
        </authorList>
    </citation>
    <scope>NUCLEOTIDE SEQUENCE</scope>
</reference>
<dbReference type="SUPFAM" id="SSF56112">
    <property type="entry name" value="Protein kinase-like (PK-like)"/>
    <property type="match status" value="1"/>
</dbReference>
<keyword evidence="3" id="KW-0808">Transferase</keyword>
<dbReference type="SMART" id="SM00248">
    <property type="entry name" value="ANK"/>
    <property type="match status" value="4"/>
</dbReference>
<organism evidence="12 13">
    <name type="scientific">Emiliania huxleyi (strain CCMP1516)</name>
    <dbReference type="NCBI Taxonomy" id="280463"/>
    <lineage>
        <taxon>Eukaryota</taxon>
        <taxon>Haptista</taxon>
        <taxon>Haptophyta</taxon>
        <taxon>Prymnesiophyceae</taxon>
        <taxon>Isochrysidales</taxon>
        <taxon>Noelaerhabdaceae</taxon>
        <taxon>Emiliania</taxon>
    </lineage>
</organism>
<dbReference type="FunFam" id="1.10.510.10:FF:000571">
    <property type="entry name" value="Maternal embryonic leucine zipper kinase"/>
    <property type="match status" value="1"/>
</dbReference>
<protein>
    <recommendedName>
        <fullName evidence="1">non-specific serine/threonine protein kinase</fullName>
        <ecNumber evidence="1">2.7.11.1</ecNumber>
    </recommendedName>
</protein>
<dbReference type="PANTHER" id="PTHR24356">
    <property type="entry name" value="SERINE/THREONINE-PROTEIN KINASE"/>
    <property type="match status" value="1"/>
</dbReference>
<feature type="region of interest" description="Disordered" evidence="10">
    <location>
        <begin position="352"/>
        <end position="388"/>
    </location>
</feature>
<accession>A0A0D3I864</accession>
<feature type="binding site" evidence="9">
    <location>
        <position position="105"/>
    </location>
    <ligand>
        <name>ATP</name>
        <dbReference type="ChEBI" id="CHEBI:30616"/>
    </ligand>
</feature>
<dbReference type="PANTHER" id="PTHR24356:SF1">
    <property type="entry name" value="SERINE_THREONINE-PROTEIN KINASE GREATWALL"/>
    <property type="match status" value="1"/>
</dbReference>
<dbReference type="PROSITE" id="PS50011">
    <property type="entry name" value="PROTEIN_KINASE_DOM"/>
    <property type="match status" value="1"/>
</dbReference>
<dbReference type="Gene3D" id="1.10.510.10">
    <property type="entry name" value="Transferase(Phosphotransferase) domain 1"/>
    <property type="match status" value="1"/>
</dbReference>
<dbReference type="GO" id="GO:0035556">
    <property type="term" value="P:intracellular signal transduction"/>
    <property type="evidence" value="ECO:0007669"/>
    <property type="project" value="TreeGrafter"/>
</dbReference>
<evidence type="ECO:0000256" key="1">
    <source>
        <dbReference type="ARBA" id="ARBA00012513"/>
    </source>
</evidence>
<name>A0A0D3I864_EMIH1</name>
<feature type="compositionally biased region" description="Gly residues" evidence="10">
    <location>
        <begin position="379"/>
        <end position="388"/>
    </location>
</feature>
<dbReference type="GeneID" id="17253599"/>
<comment type="catalytic activity">
    <reaction evidence="7">
        <text>L-threonyl-[protein] + ATP = O-phospho-L-threonyl-[protein] + ADP + H(+)</text>
        <dbReference type="Rhea" id="RHEA:46608"/>
        <dbReference type="Rhea" id="RHEA-COMP:11060"/>
        <dbReference type="Rhea" id="RHEA-COMP:11605"/>
        <dbReference type="ChEBI" id="CHEBI:15378"/>
        <dbReference type="ChEBI" id="CHEBI:30013"/>
        <dbReference type="ChEBI" id="CHEBI:30616"/>
        <dbReference type="ChEBI" id="CHEBI:61977"/>
        <dbReference type="ChEBI" id="CHEBI:456216"/>
        <dbReference type="EC" id="2.7.11.1"/>
    </reaction>
</comment>
<dbReference type="RefSeq" id="XP_005759878.1">
    <property type="nucleotide sequence ID" value="XM_005759821.1"/>
</dbReference>
<keyword evidence="6 9" id="KW-0067">ATP-binding</keyword>
<dbReference type="GO" id="GO:0004674">
    <property type="term" value="F:protein serine/threonine kinase activity"/>
    <property type="evidence" value="ECO:0007669"/>
    <property type="project" value="UniProtKB-KW"/>
</dbReference>
<evidence type="ECO:0000259" key="11">
    <source>
        <dbReference type="PROSITE" id="PS50011"/>
    </source>
</evidence>
<evidence type="ECO:0000256" key="8">
    <source>
        <dbReference type="ARBA" id="ARBA00048679"/>
    </source>
</evidence>
<keyword evidence="5" id="KW-0418">Kinase</keyword>
<dbReference type="CDD" id="cd05123">
    <property type="entry name" value="STKc_AGC"/>
    <property type="match status" value="1"/>
</dbReference>
<dbReference type="Gene3D" id="1.25.40.20">
    <property type="entry name" value="Ankyrin repeat-containing domain"/>
    <property type="match status" value="2"/>
</dbReference>
<comment type="catalytic activity">
    <reaction evidence="8">
        <text>L-seryl-[protein] + ATP = O-phospho-L-seryl-[protein] + ADP + H(+)</text>
        <dbReference type="Rhea" id="RHEA:17989"/>
        <dbReference type="Rhea" id="RHEA-COMP:9863"/>
        <dbReference type="Rhea" id="RHEA-COMP:11604"/>
        <dbReference type="ChEBI" id="CHEBI:15378"/>
        <dbReference type="ChEBI" id="CHEBI:29999"/>
        <dbReference type="ChEBI" id="CHEBI:30616"/>
        <dbReference type="ChEBI" id="CHEBI:83421"/>
        <dbReference type="ChEBI" id="CHEBI:456216"/>
        <dbReference type="EC" id="2.7.11.1"/>
    </reaction>
</comment>
<dbReference type="EC" id="2.7.11.1" evidence="1"/>